<sequence length="499" mass="54332">MKHSLRILTSALFGACTIAVALQCVAEPATTNVESLINRNKWKEASRAIFLEARSVDKFEWSIPAGQARAGFLEDALDTIADVAPNSQPGALLALVADVPSIPPEKKAELVKAALDMARKGSGKSSNYSRSGDLTGVALFYARTGAVPESRVVFEEALRCAESGIGEKGSGAYRRVTETMARESTGNQDWMIQLAMQHLQRAGKTADSAYSYLDLTQVAVRLQRKELASELVDLGISAAKAIDRALMRKSALEQLANVAMEAGYTKRLPEPSPSTLAVQEARSGHPEKALAIASGLSETLYVDSGLEAYRRVFDDAVKREDLETARYFAEHPIKKLASMKIVVWRRVAELQVKKGLQKDAANSYRRATATILDDLGTTRYVTEVEAIAALGESMRQNGFDAEGRKAILEAVSMIDQIPERQADGRIQAGILLSKTLWRSGMHADAKQQILRAYRAANTYSDKVGIRKGDLLSAIGQTTSIFISEVSANEPTKTPRKSRL</sequence>
<dbReference type="EMBL" id="LN899823">
    <property type="protein sequence ID" value="CUV25861.1"/>
    <property type="molecule type" value="Genomic_DNA"/>
</dbReference>
<reference evidence="2" key="1">
    <citation type="submission" date="2015-10" db="EMBL/GenBank/DDBJ databases">
        <authorList>
            <person name="Gilbert D.G."/>
        </authorList>
    </citation>
    <scope>NUCLEOTIDE SEQUENCE</scope>
    <source>
        <strain evidence="2">Phyl III-seqv23</strain>
    </source>
</reference>
<accession>A0A0S4UUX5</accession>
<dbReference type="EMBL" id="LN899822">
    <property type="protein sequence ID" value="CUV62139.1"/>
    <property type="molecule type" value="Genomic_DNA"/>
</dbReference>
<feature type="signal peptide" evidence="1">
    <location>
        <begin position="1"/>
        <end position="26"/>
    </location>
</feature>
<evidence type="ECO:0000313" key="2">
    <source>
        <dbReference type="EMBL" id="CUV25861.1"/>
    </source>
</evidence>
<evidence type="ECO:0000256" key="1">
    <source>
        <dbReference type="SAM" id="SignalP"/>
    </source>
</evidence>
<dbReference type="EMBL" id="LN899825">
    <property type="protein sequence ID" value="CUV36771.1"/>
    <property type="molecule type" value="Genomic_DNA"/>
</dbReference>
<proteinExistence type="predicted"/>
<evidence type="ECO:0000313" key="3">
    <source>
        <dbReference type="EMBL" id="CUV36771.1"/>
    </source>
</evidence>
<name>A0A0S4UUX5_RALSL</name>
<keyword evidence="1" id="KW-0732">Signal</keyword>
<dbReference type="EMBL" id="LN899826">
    <property type="protein sequence ID" value="CUV42087.1"/>
    <property type="molecule type" value="Genomic_DNA"/>
</dbReference>
<feature type="chain" id="PRO_5013467240" evidence="1">
    <location>
        <begin position="27"/>
        <end position="499"/>
    </location>
</feature>
<dbReference type="AlphaFoldDB" id="A0A0S4UUX5"/>
<gene>
    <name evidence="5" type="ORF">RD1301_v1_2090009</name>
    <name evidence="2" type="ORF">RUN1744_v1_1130002</name>
    <name evidence="3" type="ORF">TD1301_v1_2380009</name>
    <name evidence="4" type="ORF">TF3108_v1_1060002</name>
</gene>
<evidence type="ECO:0000313" key="4">
    <source>
        <dbReference type="EMBL" id="CUV42087.1"/>
    </source>
</evidence>
<evidence type="ECO:0000313" key="5">
    <source>
        <dbReference type="EMBL" id="CUV62139.1"/>
    </source>
</evidence>
<organism evidence="2">
    <name type="scientific">Ralstonia solanacearum</name>
    <name type="common">Pseudomonas solanacearum</name>
    <dbReference type="NCBI Taxonomy" id="305"/>
    <lineage>
        <taxon>Bacteria</taxon>
        <taxon>Pseudomonadati</taxon>
        <taxon>Pseudomonadota</taxon>
        <taxon>Betaproteobacteria</taxon>
        <taxon>Burkholderiales</taxon>
        <taxon>Burkholderiaceae</taxon>
        <taxon>Ralstonia</taxon>
        <taxon>Ralstonia solanacearum species complex</taxon>
    </lineage>
</organism>
<protein>
    <submittedName>
        <fullName evidence="2">Uncharacterized protein</fullName>
    </submittedName>
</protein>